<organism evidence="1 2">
    <name type="scientific">Teratosphaeria destructans</name>
    <dbReference type="NCBI Taxonomy" id="418781"/>
    <lineage>
        <taxon>Eukaryota</taxon>
        <taxon>Fungi</taxon>
        <taxon>Dikarya</taxon>
        <taxon>Ascomycota</taxon>
        <taxon>Pezizomycotina</taxon>
        <taxon>Dothideomycetes</taxon>
        <taxon>Dothideomycetidae</taxon>
        <taxon>Mycosphaerellales</taxon>
        <taxon>Teratosphaeriaceae</taxon>
        <taxon>Teratosphaeria</taxon>
    </lineage>
</organism>
<gene>
    <name evidence="1" type="ORF">Tdes44962_MAKER05172</name>
</gene>
<name>A0A9W7VZE2_9PEZI</name>
<dbReference type="OrthoDB" id="3646601at2759"/>
<keyword evidence="2" id="KW-1185">Reference proteome</keyword>
<comment type="caution">
    <text evidence="1">The sequence shown here is derived from an EMBL/GenBank/DDBJ whole genome shotgun (WGS) entry which is preliminary data.</text>
</comment>
<reference evidence="1 2" key="2">
    <citation type="journal article" date="2021" name="Curr. Genet.">
        <title>Genetic response to nitrogen starvation in the aggressive Eucalyptus foliar pathogen Teratosphaeria destructans.</title>
        <authorList>
            <person name="Havenga M."/>
            <person name="Wingfield B.D."/>
            <person name="Wingfield M.J."/>
            <person name="Dreyer L.L."/>
            <person name="Roets F."/>
            <person name="Aylward J."/>
        </authorList>
    </citation>
    <scope>NUCLEOTIDE SEQUENCE [LARGE SCALE GENOMIC DNA]</scope>
    <source>
        <strain evidence="1">CMW44962</strain>
    </source>
</reference>
<accession>A0A9W7VZE2</accession>
<protein>
    <submittedName>
        <fullName evidence="1">Uncharacterized protein</fullName>
    </submittedName>
</protein>
<dbReference type="Proteomes" id="UP001138500">
    <property type="component" value="Unassembled WGS sequence"/>
</dbReference>
<dbReference type="AlphaFoldDB" id="A0A9W7VZE2"/>
<evidence type="ECO:0000313" key="1">
    <source>
        <dbReference type="EMBL" id="KAH9819772.1"/>
    </source>
</evidence>
<evidence type="ECO:0000313" key="2">
    <source>
        <dbReference type="Proteomes" id="UP001138500"/>
    </source>
</evidence>
<proteinExistence type="predicted"/>
<sequence>MANTYTFDIKLEVLLRNALAKEYPRVGMDKLMAAAADGAKATIQSITQRQALVTPGVRPLTLLDLTPSIRQKIYHHLFFTNPTTKPFNPLTGIARKQPPPPQPPITRTNRLLRAEALPLFYALTHFILDVTATTKAQKEPRAGAAGAAVVAGDRGGESGAHSEVGRAVRWELGFVGQYEDRGCAGDGGVEGCQGGGARVGEGGERGVEEVGGALWA</sequence>
<dbReference type="EMBL" id="RIBY02002312">
    <property type="protein sequence ID" value="KAH9819772.1"/>
    <property type="molecule type" value="Genomic_DNA"/>
</dbReference>
<reference evidence="1 2" key="1">
    <citation type="journal article" date="2018" name="IMA Fungus">
        <title>IMA Genome-F 10: Nine draft genome sequences of Claviceps purpurea s.lat., including C. arundinis, C. humidiphila, and C. cf. spartinae, pseudomolecules for the pitch canker pathogen Fusarium circinatum, draft genome of Davidsoniella eucalypti, Grosmannia galeiformis, Quambalaria eucalypti, and Teratosphaeria destructans.</title>
        <authorList>
            <person name="Wingfield B.D."/>
            <person name="Liu M."/>
            <person name="Nguyen H.D."/>
            <person name="Lane F.A."/>
            <person name="Morgan S.W."/>
            <person name="De Vos L."/>
            <person name="Wilken P.M."/>
            <person name="Duong T.A."/>
            <person name="Aylward J."/>
            <person name="Coetzee M.P."/>
            <person name="Dadej K."/>
            <person name="De Beer Z.W."/>
            <person name="Findlay W."/>
            <person name="Havenga M."/>
            <person name="Kolarik M."/>
            <person name="Menzies J.G."/>
            <person name="Naidoo K."/>
            <person name="Pochopski O."/>
            <person name="Shoukouhi P."/>
            <person name="Santana Q.C."/>
            <person name="Seifert K.A."/>
            <person name="Soal N."/>
            <person name="Steenkamp E.T."/>
            <person name="Tatham C.T."/>
            <person name="van der Nest M.A."/>
            <person name="Wingfield M.J."/>
        </authorList>
    </citation>
    <scope>NUCLEOTIDE SEQUENCE [LARGE SCALE GENOMIC DNA]</scope>
    <source>
        <strain evidence="1">CMW44962</strain>
    </source>
</reference>